<dbReference type="InterPro" id="IPR039662">
    <property type="entry name" value="Cohesin_Scc3/SA"/>
</dbReference>
<dbReference type="GO" id="GO:0003682">
    <property type="term" value="F:chromatin binding"/>
    <property type="evidence" value="ECO:0007669"/>
    <property type="project" value="TreeGrafter"/>
</dbReference>
<feature type="domain" description="Cohesin subunit SCC3/SA HEAT-repeats" evidence="2">
    <location>
        <begin position="72"/>
        <end position="103"/>
    </location>
</feature>
<feature type="non-terminal residue" evidence="3">
    <location>
        <position position="104"/>
    </location>
</feature>
<dbReference type="GO" id="GO:0007062">
    <property type="term" value="P:sister chromatid cohesion"/>
    <property type="evidence" value="ECO:0007669"/>
    <property type="project" value="TreeGrafter"/>
</dbReference>
<dbReference type="InterPro" id="IPR056396">
    <property type="entry name" value="HEAT_SCC3-SA"/>
</dbReference>
<dbReference type="GO" id="GO:0000785">
    <property type="term" value="C:chromatin"/>
    <property type="evidence" value="ECO:0007669"/>
    <property type="project" value="TreeGrafter"/>
</dbReference>
<protein>
    <recommendedName>
        <fullName evidence="2">Cohesin subunit SCC3/SA HEAT-repeats domain-containing protein</fullName>
    </recommendedName>
</protein>
<comment type="similarity">
    <text evidence="1">Belongs to the SCC3 family.</text>
</comment>
<dbReference type="EMBL" id="MKHE01000019">
    <property type="protein sequence ID" value="OWK05798.1"/>
    <property type="molecule type" value="Genomic_DNA"/>
</dbReference>
<dbReference type="Pfam" id="PF24571">
    <property type="entry name" value="HEAT_SCC3-SA"/>
    <property type="match status" value="1"/>
</dbReference>
<dbReference type="GO" id="GO:0005634">
    <property type="term" value="C:nucleus"/>
    <property type="evidence" value="ECO:0007669"/>
    <property type="project" value="TreeGrafter"/>
</dbReference>
<accession>A0A212CIF5</accession>
<comment type="caution">
    <text evidence="3">The sequence shown here is derived from an EMBL/GenBank/DDBJ whole genome shotgun (WGS) entry which is preliminary data.</text>
</comment>
<dbReference type="AlphaFoldDB" id="A0A212CIF5"/>
<evidence type="ECO:0000313" key="4">
    <source>
        <dbReference type="Proteomes" id="UP000242450"/>
    </source>
</evidence>
<dbReference type="Proteomes" id="UP000242450">
    <property type="component" value="Chromosome 19"/>
</dbReference>
<dbReference type="OrthoDB" id="498590at2759"/>
<dbReference type="GO" id="GO:0008278">
    <property type="term" value="C:cohesin complex"/>
    <property type="evidence" value="ECO:0007669"/>
    <property type="project" value="TreeGrafter"/>
</dbReference>
<dbReference type="PANTHER" id="PTHR11199:SF6">
    <property type="entry name" value="COHESIN SUBUNIT SA-1"/>
    <property type="match status" value="1"/>
</dbReference>
<keyword evidence="4" id="KW-1185">Reference proteome</keyword>
<evidence type="ECO:0000313" key="3">
    <source>
        <dbReference type="EMBL" id="OWK05798.1"/>
    </source>
</evidence>
<feature type="non-terminal residue" evidence="3">
    <location>
        <position position="1"/>
    </location>
</feature>
<evidence type="ECO:0000259" key="2">
    <source>
        <dbReference type="Pfam" id="PF24571"/>
    </source>
</evidence>
<organism evidence="3 4">
    <name type="scientific">Cervus elaphus hippelaphus</name>
    <name type="common">European red deer</name>
    <dbReference type="NCBI Taxonomy" id="46360"/>
    <lineage>
        <taxon>Eukaryota</taxon>
        <taxon>Metazoa</taxon>
        <taxon>Chordata</taxon>
        <taxon>Craniata</taxon>
        <taxon>Vertebrata</taxon>
        <taxon>Euteleostomi</taxon>
        <taxon>Mammalia</taxon>
        <taxon>Eutheria</taxon>
        <taxon>Laurasiatheria</taxon>
        <taxon>Artiodactyla</taxon>
        <taxon>Ruminantia</taxon>
        <taxon>Pecora</taxon>
        <taxon>Cervidae</taxon>
        <taxon>Cervinae</taxon>
        <taxon>Cervus</taxon>
    </lineage>
</organism>
<sequence length="104" mass="12083">DRIVSMTLDKEYDVAVEAIRLVTLILQLFSRHDPQAEEALAKRRGRNSPNGNLIRMLVLFFLESELHEHAAYLVDSLWESSQELLKDWECMTELLLEEPVQGEE</sequence>
<evidence type="ECO:0000256" key="1">
    <source>
        <dbReference type="ARBA" id="ARBA00005486"/>
    </source>
</evidence>
<name>A0A212CIF5_CEREH</name>
<proteinExistence type="inferred from homology"/>
<reference evidence="3 4" key="1">
    <citation type="journal article" date="2018" name="Mol. Genet. Genomics">
        <title>The red deer Cervus elaphus genome CerEla1.0: sequencing, annotating, genes, and chromosomes.</title>
        <authorList>
            <person name="Bana N.A."/>
            <person name="Nyiri A."/>
            <person name="Nagy J."/>
            <person name="Frank K."/>
            <person name="Nagy T."/>
            <person name="Steger V."/>
            <person name="Schiller M."/>
            <person name="Lakatos P."/>
            <person name="Sugar L."/>
            <person name="Horn P."/>
            <person name="Barta E."/>
            <person name="Orosz L."/>
        </authorList>
    </citation>
    <scope>NUCLEOTIDE SEQUENCE [LARGE SCALE GENOMIC DNA]</scope>
    <source>
        <strain evidence="3">Hungarian</strain>
    </source>
</reference>
<dbReference type="PANTHER" id="PTHR11199">
    <property type="entry name" value="STROMAL ANTIGEN"/>
    <property type="match status" value="1"/>
</dbReference>
<gene>
    <name evidence="3" type="ORF">Celaphus_00012958</name>
</gene>